<keyword evidence="2 3" id="KW-0539">Nucleus</keyword>
<comment type="subcellular location">
    <subcellularLocation>
        <location evidence="1 3">Nucleus</location>
    </subcellularLocation>
</comment>
<dbReference type="InterPro" id="IPR003822">
    <property type="entry name" value="PAH"/>
</dbReference>
<dbReference type="InterPro" id="IPR036600">
    <property type="entry name" value="PAH_sf"/>
</dbReference>
<evidence type="ECO:0000256" key="4">
    <source>
        <dbReference type="SAM" id="MobiDB-lite"/>
    </source>
</evidence>
<reference evidence="5 6" key="1">
    <citation type="journal article" date="2018" name="Nat. Ecol. Evol.">
        <title>Pezizomycetes genomes reveal the molecular basis of ectomycorrhizal truffle lifestyle.</title>
        <authorList>
            <person name="Murat C."/>
            <person name="Payen T."/>
            <person name="Noel B."/>
            <person name="Kuo A."/>
            <person name="Morin E."/>
            <person name="Chen J."/>
            <person name="Kohler A."/>
            <person name="Krizsan K."/>
            <person name="Balestrini R."/>
            <person name="Da Silva C."/>
            <person name="Montanini B."/>
            <person name="Hainaut M."/>
            <person name="Levati E."/>
            <person name="Barry K.W."/>
            <person name="Belfiori B."/>
            <person name="Cichocki N."/>
            <person name="Clum A."/>
            <person name="Dockter R.B."/>
            <person name="Fauchery L."/>
            <person name="Guy J."/>
            <person name="Iotti M."/>
            <person name="Le Tacon F."/>
            <person name="Lindquist E.A."/>
            <person name="Lipzen A."/>
            <person name="Malagnac F."/>
            <person name="Mello A."/>
            <person name="Molinier V."/>
            <person name="Miyauchi S."/>
            <person name="Poulain J."/>
            <person name="Riccioni C."/>
            <person name="Rubini A."/>
            <person name="Sitrit Y."/>
            <person name="Splivallo R."/>
            <person name="Traeger S."/>
            <person name="Wang M."/>
            <person name="Zifcakova L."/>
            <person name="Wipf D."/>
            <person name="Zambonelli A."/>
            <person name="Paolocci F."/>
            <person name="Nowrousian M."/>
            <person name="Ottonello S."/>
            <person name="Baldrian P."/>
            <person name="Spatafora J.W."/>
            <person name="Henrissat B."/>
            <person name="Nagy L.G."/>
            <person name="Aury J.M."/>
            <person name="Wincker P."/>
            <person name="Grigoriev I.V."/>
            <person name="Bonfante P."/>
            <person name="Martin F.M."/>
        </authorList>
    </citation>
    <scope>NUCLEOTIDE SEQUENCE [LARGE SCALE GENOMIC DNA]</scope>
    <source>
        <strain evidence="5 6">RN42</strain>
    </source>
</reference>
<evidence type="ECO:0000256" key="2">
    <source>
        <dbReference type="ARBA" id="ARBA00023242"/>
    </source>
</evidence>
<dbReference type="AlphaFoldDB" id="A0A3N4I2F2"/>
<gene>
    <name evidence="5" type="ORF">BJ508DRAFT_377575</name>
</gene>
<sequence>MAPYTISPTLVKDADAFYASLKDAVPNETYFAFLNLLLDRTRHEISSAQFFFRVGALLGAFPDLIEEYEKFVPSAIELEEKNVGAAEGMDGDGVGQVDEDQGSVEDGMDKAPETEERMDVVKAGFRYTDLGTVGEKEAQAIIDEMVRALEE</sequence>
<protein>
    <submittedName>
        <fullName evidence="5">Uncharacterized protein</fullName>
    </submittedName>
</protein>
<dbReference type="SUPFAM" id="SSF47762">
    <property type="entry name" value="PAH2 domain"/>
    <property type="match status" value="1"/>
</dbReference>
<dbReference type="Proteomes" id="UP000275078">
    <property type="component" value="Unassembled WGS sequence"/>
</dbReference>
<feature type="region of interest" description="Disordered" evidence="4">
    <location>
        <begin position="86"/>
        <end position="115"/>
    </location>
</feature>
<organism evidence="5 6">
    <name type="scientific">Ascobolus immersus RN42</name>
    <dbReference type="NCBI Taxonomy" id="1160509"/>
    <lineage>
        <taxon>Eukaryota</taxon>
        <taxon>Fungi</taxon>
        <taxon>Dikarya</taxon>
        <taxon>Ascomycota</taxon>
        <taxon>Pezizomycotina</taxon>
        <taxon>Pezizomycetes</taxon>
        <taxon>Pezizales</taxon>
        <taxon>Ascobolaceae</taxon>
        <taxon>Ascobolus</taxon>
    </lineage>
</organism>
<evidence type="ECO:0000256" key="1">
    <source>
        <dbReference type="ARBA" id="ARBA00004123"/>
    </source>
</evidence>
<keyword evidence="6" id="KW-1185">Reference proteome</keyword>
<name>A0A3N4I2F2_ASCIM</name>
<dbReference type="Pfam" id="PF02671">
    <property type="entry name" value="PAH"/>
    <property type="match status" value="1"/>
</dbReference>
<dbReference type="GO" id="GO:0006355">
    <property type="term" value="P:regulation of DNA-templated transcription"/>
    <property type="evidence" value="ECO:0007669"/>
    <property type="project" value="InterPro"/>
</dbReference>
<evidence type="ECO:0000313" key="6">
    <source>
        <dbReference type="Proteomes" id="UP000275078"/>
    </source>
</evidence>
<dbReference type="Gene3D" id="1.20.1160.11">
    <property type="entry name" value="Paired amphipathic helix"/>
    <property type="match status" value="1"/>
</dbReference>
<dbReference type="GO" id="GO:0005634">
    <property type="term" value="C:nucleus"/>
    <property type="evidence" value="ECO:0007669"/>
    <property type="project" value="UniProtKB-SubCell"/>
</dbReference>
<proteinExistence type="predicted"/>
<dbReference type="EMBL" id="ML119697">
    <property type="protein sequence ID" value="RPA79586.1"/>
    <property type="molecule type" value="Genomic_DNA"/>
</dbReference>
<evidence type="ECO:0000313" key="5">
    <source>
        <dbReference type="EMBL" id="RPA79586.1"/>
    </source>
</evidence>
<evidence type="ECO:0000256" key="3">
    <source>
        <dbReference type="PROSITE-ProRule" id="PRU00810"/>
    </source>
</evidence>
<dbReference type="PROSITE" id="PS51477">
    <property type="entry name" value="PAH"/>
    <property type="match status" value="1"/>
</dbReference>
<accession>A0A3N4I2F2</accession>